<reference evidence="4 5" key="2">
    <citation type="journal article" date="2016" name="Genome Announc.">
        <title>Draft Genome Sequence of a Versatile Hydrocarbon-Degrading Bacterium, Rhodococcus pyridinivorans Strain KG-16, Collected from Oil Fields in India.</title>
        <authorList>
            <person name="Aggarwal R.K."/>
            <person name="Dawar C."/>
            <person name="Phanindranath R."/>
            <person name="Mutnuri L."/>
            <person name="Dayal A.M."/>
        </authorList>
    </citation>
    <scope>NUCLEOTIDE SEQUENCE [LARGE SCALE GENOMIC DNA]</scope>
    <source>
        <strain evidence="4 5">KG-16</strain>
    </source>
</reference>
<evidence type="ECO:0000313" key="4">
    <source>
        <dbReference type="EMBL" id="KSZ60404.1"/>
    </source>
</evidence>
<dbReference type="SUPFAM" id="SSF46689">
    <property type="entry name" value="Homeodomain-like"/>
    <property type="match status" value="1"/>
</dbReference>
<dbReference type="InterPro" id="IPR050109">
    <property type="entry name" value="HTH-type_TetR-like_transc_reg"/>
</dbReference>
<dbReference type="Proteomes" id="UP000053060">
    <property type="component" value="Unassembled WGS sequence"/>
</dbReference>
<accession>A0A0V9UQX2</accession>
<dbReference type="InterPro" id="IPR009057">
    <property type="entry name" value="Homeodomain-like_sf"/>
</dbReference>
<dbReference type="EMBL" id="AZXY01000001">
    <property type="protein sequence ID" value="KSZ60404.1"/>
    <property type="molecule type" value="Genomic_DNA"/>
</dbReference>
<dbReference type="InterPro" id="IPR001647">
    <property type="entry name" value="HTH_TetR"/>
</dbReference>
<sequence length="182" mass="19799">MTERTTRDVILDAARPLFAERGFNGTTIRDVAEAAGVSPALVMKLTGSKAELFQAAAPDSPGLAEATRHDEPVGYRMVRAVVERRDSDDYDFWAMAPFLIREAADPAVARARTKERVVARIAALIGDESAGLVRSQMVVTLLLGLAGSLRTFELLPPDEMPSETLIETYGRLVQSVVDDPEL</sequence>
<dbReference type="Pfam" id="PF00440">
    <property type="entry name" value="TetR_N"/>
    <property type="match status" value="1"/>
</dbReference>
<feature type="domain" description="HTH tetR-type" evidence="3">
    <location>
        <begin position="4"/>
        <end position="64"/>
    </location>
</feature>
<dbReference type="PRINTS" id="PR00455">
    <property type="entry name" value="HTHTETR"/>
</dbReference>
<dbReference type="SUPFAM" id="SSF48498">
    <property type="entry name" value="Tetracyclin repressor-like, C-terminal domain"/>
    <property type="match status" value="1"/>
</dbReference>
<evidence type="ECO:0000313" key="5">
    <source>
        <dbReference type="Proteomes" id="UP000053060"/>
    </source>
</evidence>
<dbReference type="PATRIC" id="fig|1441730.3.peg.607"/>
<dbReference type="GO" id="GO:0000976">
    <property type="term" value="F:transcription cis-regulatory region binding"/>
    <property type="evidence" value="ECO:0007669"/>
    <property type="project" value="TreeGrafter"/>
</dbReference>
<evidence type="ECO:0000256" key="1">
    <source>
        <dbReference type="ARBA" id="ARBA00023125"/>
    </source>
</evidence>
<organism evidence="4 5">
    <name type="scientific">Rhodococcus pyridinivorans KG-16</name>
    <dbReference type="NCBI Taxonomy" id="1441730"/>
    <lineage>
        <taxon>Bacteria</taxon>
        <taxon>Bacillati</taxon>
        <taxon>Actinomycetota</taxon>
        <taxon>Actinomycetes</taxon>
        <taxon>Mycobacteriales</taxon>
        <taxon>Nocardiaceae</taxon>
        <taxon>Rhodococcus</taxon>
    </lineage>
</organism>
<dbReference type="InterPro" id="IPR041678">
    <property type="entry name" value="TetR_C_16"/>
</dbReference>
<name>A0A0V9UQX2_9NOCA</name>
<feature type="DNA-binding region" description="H-T-H motif" evidence="2">
    <location>
        <begin position="27"/>
        <end position="46"/>
    </location>
</feature>
<dbReference type="Gene3D" id="1.10.357.10">
    <property type="entry name" value="Tetracycline Repressor, domain 2"/>
    <property type="match status" value="1"/>
</dbReference>
<evidence type="ECO:0000256" key="2">
    <source>
        <dbReference type="PROSITE-ProRule" id="PRU00335"/>
    </source>
</evidence>
<dbReference type="AlphaFoldDB" id="A0A0V9UQX2"/>
<comment type="caution">
    <text evidence="4">The sequence shown here is derived from an EMBL/GenBank/DDBJ whole genome shotgun (WGS) entry which is preliminary data.</text>
</comment>
<reference evidence="5" key="1">
    <citation type="submission" date="2015-01" db="EMBL/GenBank/DDBJ databases">
        <title>Draft genome sequence of Rhodococcus pyridinivorans strain KG-16, a hydrocarbon-degrading bacterium.</title>
        <authorList>
            <person name="Aggarwal R.K."/>
            <person name="Dawar C."/>
        </authorList>
    </citation>
    <scope>NUCLEOTIDE SEQUENCE [LARGE SCALE GENOMIC DNA]</scope>
    <source>
        <strain evidence="5">KG-16</strain>
    </source>
</reference>
<dbReference type="PROSITE" id="PS50977">
    <property type="entry name" value="HTH_TETR_2"/>
    <property type="match status" value="1"/>
</dbReference>
<evidence type="ECO:0000259" key="3">
    <source>
        <dbReference type="PROSITE" id="PS50977"/>
    </source>
</evidence>
<keyword evidence="1 2" id="KW-0238">DNA-binding</keyword>
<protein>
    <submittedName>
        <fullName evidence="4">TetR family transcriptional regulator</fullName>
    </submittedName>
</protein>
<dbReference type="RefSeq" id="WP_060650515.1">
    <property type="nucleotide sequence ID" value="NZ_AZXY01000001.1"/>
</dbReference>
<dbReference type="Pfam" id="PF17920">
    <property type="entry name" value="TetR_C_16"/>
    <property type="match status" value="1"/>
</dbReference>
<dbReference type="PANTHER" id="PTHR30055">
    <property type="entry name" value="HTH-TYPE TRANSCRIPTIONAL REGULATOR RUTR"/>
    <property type="match status" value="1"/>
</dbReference>
<dbReference type="PANTHER" id="PTHR30055:SF235">
    <property type="entry name" value="TRANSCRIPTIONAL REGULATORY PROTEIN"/>
    <property type="match status" value="1"/>
</dbReference>
<dbReference type="InterPro" id="IPR036271">
    <property type="entry name" value="Tet_transcr_reg_TetR-rel_C_sf"/>
</dbReference>
<proteinExistence type="predicted"/>
<gene>
    <name evidence="4" type="ORF">Z045_02880</name>
</gene>
<dbReference type="GO" id="GO:0003700">
    <property type="term" value="F:DNA-binding transcription factor activity"/>
    <property type="evidence" value="ECO:0007669"/>
    <property type="project" value="TreeGrafter"/>
</dbReference>